<name>A0A4Q8D035_9GAMM</name>
<evidence type="ECO:0000256" key="1">
    <source>
        <dbReference type="ARBA" id="ARBA00004429"/>
    </source>
</evidence>
<evidence type="ECO:0000256" key="10">
    <source>
        <dbReference type="SAM" id="Phobius"/>
    </source>
</evidence>
<dbReference type="Gene3D" id="1.20.120.1220">
    <property type="match status" value="1"/>
</dbReference>
<proteinExistence type="inferred from homology"/>
<dbReference type="GO" id="GO:0032259">
    <property type="term" value="P:methylation"/>
    <property type="evidence" value="ECO:0007669"/>
    <property type="project" value="UniProtKB-KW"/>
</dbReference>
<comment type="catalytic activity">
    <reaction evidence="9">
        <text>Typically cleaves a -Gly-|-Phe- bond to release an N-terminal, basic peptide of 5-8 residues from type IV prepilin, and then N-methylates the new N-terminal amino group, the methyl donor being S-adenosyl-L-methionine.</text>
        <dbReference type="EC" id="3.4.23.43"/>
    </reaction>
</comment>
<dbReference type="OrthoDB" id="9789291at2"/>
<dbReference type="InterPro" id="IPR050882">
    <property type="entry name" value="Prepilin_peptidase/N-MTase"/>
</dbReference>
<dbReference type="EC" id="2.1.1.-" evidence="9"/>
<evidence type="ECO:0000259" key="12">
    <source>
        <dbReference type="Pfam" id="PF06750"/>
    </source>
</evidence>
<evidence type="ECO:0000259" key="11">
    <source>
        <dbReference type="Pfam" id="PF01478"/>
    </source>
</evidence>
<keyword evidence="9" id="KW-0378">Hydrolase</keyword>
<feature type="transmembrane region" description="Helical" evidence="10">
    <location>
        <begin position="247"/>
        <end position="266"/>
    </location>
</feature>
<reference evidence="13 14" key="1">
    <citation type="submission" date="2019-02" db="EMBL/GenBank/DDBJ databases">
        <title>Genomic Encyclopedia of Type Strains, Phase IV (KMG-IV): sequencing the most valuable type-strain genomes for metagenomic binning, comparative biology and taxonomic classification.</title>
        <authorList>
            <person name="Goeker M."/>
        </authorList>
    </citation>
    <scope>NUCLEOTIDE SEQUENCE [LARGE SCALE GENOMIC DNA]</scope>
    <source>
        <strain evidence="13 14">DSM 21056</strain>
    </source>
</reference>
<protein>
    <recommendedName>
        <fullName evidence="9">Prepilin leader peptidase/N-methyltransferase</fullName>
        <ecNumber evidence="9">2.1.1.-</ecNumber>
        <ecNumber evidence="9">3.4.23.43</ecNumber>
    </recommendedName>
</protein>
<accession>A0A4Q8D035</accession>
<keyword evidence="9" id="KW-0645">Protease</keyword>
<dbReference type="EC" id="3.4.23.43" evidence="9"/>
<keyword evidence="6 10" id="KW-1133">Transmembrane helix</keyword>
<dbReference type="GO" id="GO:0008168">
    <property type="term" value="F:methyltransferase activity"/>
    <property type="evidence" value="ECO:0007669"/>
    <property type="project" value="UniProtKB-KW"/>
</dbReference>
<feature type="transmembrane region" description="Helical" evidence="10">
    <location>
        <begin position="159"/>
        <end position="179"/>
    </location>
</feature>
<keyword evidence="5 9" id="KW-0812">Transmembrane</keyword>
<dbReference type="PRINTS" id="PR00864">
    <property type="entry name" value="PREPILNPTASE"/>
</dbReference>
<dbReference type="Pfam" id="PF01478">
    <property type="entry name" value="Peptidase_A24"/>
    <property type="match status" value="1"/>
</dbReference>
<dbReference type="Proteomes" id="UP000292298">
    <property type="component" value="Unassembled WGS sequence"/>
</dbReference>
<dbReference type="PANTHER" id="PTHR30487:SF0">
    <property type="entry name" value="PREPILIN LEADER PEPTIDASE_N-METHYLTRANSFERASE-RELATED"/>
    <property type="match status" value="1"/>
</dbReference>
<evidence type="ECO:0000313" key="13">
    <source>
        <dbReference type="EMBL" id="RZU98612.1"/>
    </source>
</evidence>
<comment type="caution">
    <text evidence="13">The sequence shown here is derived from an EMBL/GenBank/DDBJ whole genome shotgun (WGS) entry which is preliminary data.</text>
</comment>
<organism evidence="13 14">
    <name type="scientific">Spiribacter vilamensis</name>
    <dbReference type="NCBI Taxonomy" id="531306"/>
    <lineage>
        <taxon>Bacteria</taxon>
        <taxon>Pseudomonadati</taxon>
        <taxon>Pseudomonadota</taxon>
        <taxon>Gammaproteobacteria</taxon>
        <taxon>Chromatiales</taxon>
        <taxon>Ectothiorhodospiraceae</taxon>
        <taxon>Spiribacter</taxon>
    </lineage>
</organism>
<sequence>MTFIFPVFLGALVGSFLNVVISRIPAQIDYAERQTDSASGDNAPPPGIAWPGSHCPHCKHPIRIRDNIPIISWLLLRGRCRDCDAPISPRYPFTEALTAIVFAAVVAWYGIEPITAVLLLLSGWMIAMAIIDFETHLLPDALTLSGLWIGLLVSVGTDFITPTMSIIGAAAGYSSLWLINAGYRLLRGIEGLGYGDFKLFALIGAWGGPEALLATILIAPIAALLIILAQAPLMGIDGQREIPFGPYLAVAGWIAITAPPSLAVYLPPWG</sequence>
<dbReference type="GO" id="GO:0006465">
    <property type="term" value="P:signal peptide processing"/>
    <property type="evidence" value="ECO:0007669"/>
    <property type="project" value="TreeGrafter"/>
</dbReference>
<feature type="domain" description="Prepilin type IV endopeptidase peptidase" evidence="11">
    <location>
        <begin position="119"/>
        <end position="227"/>
    </location>
</feature>
<keyword evidence="9" id="KW-0511">Multifunctional enzyme</keyword>
<keyword evidence="7 10" id="KW-0472">Membrane</keyword>
<dbReference type="InterPro" id="IPR000045">
    <property type="entry name" value="Prepilin_IV_endopep_pep"/>
</dbReference>
<dbReference type="GO" id="GO:0004190">
    <property type="term" value="F:aspartic-type endopeptidase activity"/>
    <property type="evidence" value="ECO:0007669"/>
    <property type="project" value="UniProtKB-EC"/>
</dbReference>
<keyword evidence="3" id="KW-1003">Cell membrane</keyword>
<evidence type="ECO:0000313" key="14">
    <source>
        <dbReference type="Proteomes" id="UP000292298"/>
    </source>
</evidence>
<keyword evidence="9" id="KW-0808">Transferase</keyword>
<gene>
    <name evidence="13" type="ORF">EV698_0866</name>
</gene>
<dbReference type="PANTHER" id="PTHR30487">
    <property type="entry name" value="TYPE 4 PREPILIN-LIKE PROTEINS LEADER PEPTIDE-PROCESSING ENZYME"/>
    <property type="match status" value="1"/>
</dbReference>
<evidence type="ECO:0000256" key="6">
    <source>
        <dbReference type="ARBA" id="ARBA00022989"/>
    </source>
</evidence>
<dbReference type="EMBL" id="SHLI01000001">
    <property type="protein sequence ID" value="RZU98612.1"/>
    <property type="molecule type" value="Genomic_DNA"/>
</dbReference>
<dbReference type="InterPro" id="IPR014032">
    <property type="entry name" value="Peptidase_A24A_bac"/>
</dbReference>
<evidence type="ECO:0000256" key="2">
    <source>
        <dbReference type="ARBA" id="ARBA00005801"/>
    </source>
</evidence>
<feature type="domain" description="Prepilin peptidase A24 N-terminal" evidence="12">
    <location>
        <begin position="9"/>
        <end position="107"/>
    </location>
</feature>
<evidence type="ECO:0000256" key="3">
    <source>
        <dbReference type="ARBA" id="ARBA00022475"/>
    </source>
</evidence>
<evidence type="ECO:0000256" key="7">
    <source>
        <dbReference type="ARBA" id="ARBA00023136"/>
    </source>
</evidence>
<feature type="transmembrane region" description="Helical" evidence="10">
    <location>
        <begin position="214"/>
        <end position="235"/>
    </location>
</feature>
<comment type="function">
    <text evidence="9">Plays an essential role in type IV pili and type II pseudopili formation by proteolytically removing the leader sequence from substrate proteins and subsequently monomethylating the alpha-amino group of the newly exposed N-terminal phenylalanine.</text>
</comment>
<keyword evidence="4" id="KW-0997">Cell inner membrane</keyword>
<feature type="transmembrane region" description="Helical" evidence="10">
    <location>
        <begin position="91"/>
        <end position="111"/>
    </location>
</feature>
<dbReference type="GO" id="GO:0005886">
    <property type="term" value="C:plasma membrane"/>
    <property type="evidence" value="ECO:0007669"/>
    <property type="project" value="UniProtKB-SubCell"/>
</dbReference>
<evidence type="ECO:0000256" key="8">
    <source>
        <dbReference type="RuleBase" id="RU003793"/>
    </source>
</evidence>
<evidence type="ECO:0000256" key="4">
    <source>
        <dbReference type="ARBA" id="ARBA00022519"/>
    </source>
</evidence>
<comment type="similarity">
    <text evidence="2 8">Belongs to the peptidase A24 family.</text>
</comment>
<keyword evidence="14" id="KW-1185">Reference proteome</keyword>
<dbReference type="RefSeq" id="WP_130502906.1">
    <property type="nucleotide sequence ID" value="NZ_SHLI01000001.1"/>
</dbReference>
<evidence type="ECO:0000256" key="9">
    <source>
        <dbReference type="RuleBase" id="RU003794"/>
    </source>
</evidence>
<evidence type="ECO:0000256" key="5">
    <source>
        <dbReference type="ARBA" id="ARBA00022692"/>
    </source>
</evidence>
<dbReference type="InterPro" id="IPR010627">
    <property type="entry name" value="Prepilin_pept_A24_N"/>
</dbReference>
<dbReference type="Pfam" id="PF06750">
    <property type="entry name" value="A24_N_bact"/>
    <property type="match status" value="1"/>
</dbReference>
<dbReference type="AlphaFoldDB" id="A0A4Q8D035"/>
<keyword evidence="9" id="KW-0489">Methyltransferase</keyword>
<comment type="subcellular location">
    <subcellularLocation>
        <location evidence="1">Cell inner membrane</location>
        <topology evidence="1">Multi-pass membrane protein</topology>
    </subcellularLocation>
    <subcellularLocation>
        <location evidence="9">Cell membrane</location>
        <topology evidence="9">Multi-pass membrane protein</topology>
    </subcellularLocation>
</comment>